<evidence type="ECO:0000313" key="2">
    <source>
        <dbReference type="EMBL" id="KAK9718400.1"/>
    </source>
</evidence>
<dbReference type="InterPro" id="IPR004919">
    <property type="entry name" value="GmrSD_N"/>
</dbReference>
<keyword evidence="3" id="KW-1185">Reference proteome</keyword>
<dbReference type="PANTHER" id="PTHR39639">
    <property type="entry name" value="CHROMOSOME 16, WHOLE GENOME SHOTGUN SEQUENCE"/>
    <property type="match status" value="1"/>
</dbReference>
<name>A0ABR2W380_9FUNG</name>
<evidence type="ECO:0000259" key="1">
    <source>
        <dbReference type="Pfam" id="PF03235"/>
    </source>
</evidence>
<gene>
    <name evidence="2" type="ORF">K7432_005525</name>
</gene>
<dbReference type="Pfam" id="PF03235">
    <property type="entry name" value="GmrSD_N"/>
    <property type="match status" value="1"/>
</dbReference>
<comment type="caution">
    <text evidence="2">The sequence shown here is derived from an EMBL/GenBank/DDBJ whole genome shotgun (WGS) entry which is preliminary data.</text>
</comment>
<dbReference type="Proteomes" id="UP001479436">
    <property type="component" value="Unassembled WGS sequence"/>
</dbReference>
<reference evidence="2 3" key="1">
    <citation type="submission" date="2023-04" db="EMBL/GenBank/DDBJ databases">
        <title>Genome of Basidiobolus ranarum AG-B5.</title>
        <authorList>
            <person name="Stajich J.E."/>
            <person name="Carter-House D."/>
            <person name="Gryganskyi A."/>
        </authorList>
    </citation>
    <scope>NUCLEOTIDE SEQUENCE [LARGE SCALE GENOMIC DNA]</scope>
    <source>
        <strain evidence="2 3">AG-B5</strain>
    </source>
</reference>
<feature type="non-terminal residue" evidence="2">
    <location>
        <position position="264"/>
    </location>
</feature>
<feature type="domain" description="GmrSD restriction endonucleases N-terminal" evidence="1">
    <location>
        <begin position="29"/>
        <end position="114"/>
    </location>
</feature>
<dbReference type="EMBL" id="JASJQH010007096">
    <property type="protein sequence ID" value="KAK9718400.1"/>
    <property type="molecule type" value="Genomic_DNA"/>
</dbReference>
<organism evidence="2 3">
    <name type="scientific">Basidiobolus ranarum</name>
    <dbReference type="NCBI Taxonomy" id="34480"/>
    <lineage>
        <taxon>Eukaryota</taxon>
        <taxon>Fungi</taxon>
        <taxon>Fungi incertae sedis</taxon>
        <taxon>Zoopagomycota</taxon>
        <taxon>Entomophthoromycotina</taxon>
        <taxon>Basidiobolomycetes</taxon>
        <taxon>Basidiobolales</taxon>
        <taxon>Basidiobolaceae</taxon>
        <taxon>Basidiobolus</taxon>
    </lineage>
</organism>
<sequence>MDCLKKPNNLGHMIYKLCEFMDCGLVELSPTFQRDIVWPEKKMSYLIDSVIKNYYVPPVIFSCKQGHDGRIIRVCIDGKQRLTAIRRFVNNQIPHLDPYEERPTKKFFSVAGDVAGKCGLTTEEQETFQHKDVICVEYYNLTSDQEHEIFSRVQLGVSLTTGEKLQAIPSPMSSLVGYIVENFPLLKSVVDSRRARPFQMIAQALHIMYYEQDKLSSSAVKIEKFLKNPCDVDVELRQRGISTFEIYSSLIQNNPEIFHNPARM</sequence>
<dbReference type="PANTHER" id="PTHR39639:SF1">
    <property type="entry name" value="DUF262 DOMAIN-CONTAINING PROTEIN"/>
    <property type="match status" value="1"/>
</dbReference>
<protein>
    <recommendedName>
        <fullName evidence="1">GmrSD restriction endonucleases N-terminal domain-containing protein</fullName>
    </recommendedName>
</protein>
<accession>A0ABR2W380</accession>
<proteinExistence type="predicted"/>
<evidence type="ECO:0000313" key="3">
    <source>
        <dbReference type="Proteomes" id="UP001479436"/>
    </source>
</evidence>